<sequence>MLRSLFKFSSTSSGHNKYFSRRSLVVAIVLSFILLGLFEAMMYYRKDQITKEEEIHNLSHVNELVPRLERELSKLIYLSSGVDAYLQVYHDSASFEAIVAVLEQVKFNTPFIRSLGLSRGTVLKYVAPLEGNERAIGIDYKNYPDQWPDIKRIIESRKQLLSGPINLVQGGEAFIYRSPVIIDGEYWGLLSIVMDIEKFFQETLAELKDKGYHVSIRKLEGGAMIPLYGNQNLFQQNPFIKLEHELLSQNWQIVVLHDEIEDGHNLFFALLWLGRGAWLLILVITIFALQASFSNKMQNEKYELLAKNITDVIWIYNLTQNRFEYVSPSKESYSGLNPDQLRNINIGETLTEESRAIAQNAINESVAILERDGYVKSVRLELQQYKADGELIWIEVDNKLTKNEKGEIEILGVSRDINEKKLTELELIKNREQLMQLNVTKDSFFSIIGHDLKSPLSSMTGTLEFLLSNYQSIGDEERQKFLSMCKDTSDHAFKLLENLLTWARAQSRDLAYNPEPISVKGVAEDVAKLLHVSASNKSITLKINLSPTTIVMADLFMLSTILRNLISNALKFTNEGGEIKVEAIDQTDFIEISVKDNGVGIDEEVIPNLFRIDKKTTTKGTHNEKGTGLGLVLCQEFVQRHGGSVRVESKKGEGSTFYFTVPKA</sequence>
<dbReference type="InterPro" id="IPR035965">
    <property type="entry name" value="PAS-like_dom_sf"/>
</dbReference>
<evidence type="ECO:0000256" key="2">
    <source>
        <dbReference type="ARBA" id="ARBA00004370"/>
    </source>
</evidence>
<accession>A0ABT3CZ31</accession>
<dbReference type="Pfam" id="PF02518">
    <property type="entry name" value="HATPase_c"/>
    <property type="match status" value="1"/>
</dbReference>
<dbReference type="SMART" id="SM00387">
    <property type="entry name" value="HATPase_c"/>
    <property type="match status" value="1"/>
</dbReference>
<evidence type="ECO:0000259" key="14">
    <source>
        <dbReference type="PROSITE" id="PS50839"/>
    </source>
</evidence>
<keyword evidence="6 11" id="KW-0812">Transmembrane</keyword>
<dbReference type="Pfam" id="PF00512">
    <property type="entry name" value="HisKA"/>
    <property type="match status" value="1"/>
</dbReference>
<keyword evidence="15" id="KW-0067">ATP-binding</keyword>
<dbReference type="Gene3D" id="3.30.565.10">
    <property type="entry name" value="Histidine kinase-like ATPase, C-terminal domain"/>
    <property type="match status" value="1"/>
</dbReference>
<dbReference type="EC" id="2.7.13.3" evidence="3"/>
<dbReference type="GO" id="GO:0005524">
    <property type="term" value="F:ATP binding"/>
    <property type="evidence" value="ECO:0007669"/>
    <property type="project" value="UniProtKB-KW"/>
</dbReference>
<name>A0ABT3CZ31_9BACT</name>
<keyword evidence="9" id="KW-0902">Two-component regulatory system</keyword>
<dbReference type="InterPro" id="IPR036890">
    <property type="entry name" value="HATPase_C_sf"/>
</dbReference>
<organism evidence="15 16">
    <name type="scientific">Reichenbachiella ulvae</name>
    <dbReference type="NCBI Taxonomy" id="2980104"/>
    <lineage>
        <taxon>Bacteria</taxon>
        <taxon>Pseudomonadati</taxon>
        <taxon>Bacteroidota</taxon>
        <taxon>Cytophagia</taxon>
        <taxon>Cytophagales</taxon>
        <taxon>Reichenbachiellaceae</taxon>
        <taxon>Reichenbachiella</taxon>
    </lineage>
</organism>
<dbReference type="SUPFAM" id="SSF55785">
    <property type="entry name" value="PYP-like sensor domain (PAS domain)"/>
    <property type="match status" value="1"/>
</dbReference>
<keyword evidence="15" id="KW-0547">Nucleotide-binding</keyword>
<evidence type="ECO:0000313" key="15">
    <source>
        <dbReference type="EMBL" id="MCV9388953.1"/>
    </source>
</evidence>
<dbReference type="PROSITE" id="PS50113">
    <property type="entry name" value="PAC"/>
    <property type="match status" value="1"/>
</dbReference>
<evidence type="ECO:0000256" key="4">
    <source>
        <dbReference type="ARBA" id="ARBA00022553"/>
    </source>
</evidence>
<dbReference type="CDD" id="cd00082">
    <property type="entry name" value="HisKA"/>
    <property type="match status" value="1"/>
</dbReference>
<feature type="domain" description="PAC" evidence="13">
    <location>
        <begin position="378"/>
        <end position="429"/>
    </location>
</feature>
<comment type="subcellular location">
    <subcellularLocation>
        <location evidence="2">Membrane</location>
    </subcellularLocation>
</comment>
<dbReference type="Proteomes" id="UP001300692">
    <property type="component" value="Unassembled WGS sequence"/>
</dbReference>
<dbReference type="InterPro" id="IPR006189">
    <property type="entry name" value="CHASE_dom"/>
</dbReference>
<keyword evidence="4" id="KW-0597">Phosphoprotein</keyword>
<dbReference type="NCBIfam" id="TIGR00229">
    <property type="entry name" value="sensory_box"/>
    <property type="match status" value="1"/>
</dbReference>
<dbReference type="InterPro" id="IPR000014">
    <property type="entry name" value="PAS"/>
</dbReference>
<feature type="transmembrane region" description="Helical" evidence="11">
    <location>
        <begin position="266"/>
        <end position="289"/>
    </location>
</feature>
<comment type="caution">
    <text evidence="15">The sequence shown here is derived from an EMBL/GenBank/DDBJ whole genome shotgun (WGS) entry which is preliminary data.</text>
</comment>
<dbReference type="CDD" id="cd00130">
    <property type="entry name" value="PAS"/>
    <property type="match status" value="1"/>
</dbReference>
<reference evidence="15 16" key="1">
    <citation type="submission" date="2022-10" db="EMBL/GenBank/DDBJ databases">
        <title>Comparative genomics and taxonomic characterization of three novel marine species of genus Reichenbachiella exhibiting antioxidant and polysaccharide degradation activities.</title>
        <authorList>
            <person name="Muhammad N."/>
            <person name="Lee Y.-J."/>
            <person name="Ko J."/>
            <person name="Kim S.-G."/>
        </authorList>
    </citation>
    <scope>NUCLEOTIDE SEQUENCE [LARGE SCALE GENOMIC DNA]</scope>
    <source>
        <strain evidence="15 16">ABR2-5</strain>
    </source>
</reference>
<dbReference type="InterPro" id="IPR042240">
    <property type="entry name" value="CHASE_sf"/>
</dbReference>
<evidence type="ECO:0000256" key="10">
    <source>
        <dbReference type="ARBA" id="ARBA00023136"/>
    </source>
</evidence>
<keyword evidence="10 11" id="KW-0472">Membrane</keyword>
<dbReference type="PANTHER" id="PTHR43711">
    <property type="entry name" value="TWO-COMPONENT HISTIDINE KINASE"/>
    <property type="match status" value="1"/>
</dbReference>
<dbReference type="PRINTS" id="PR00344">
    <property type="entry name" value="BCTRLSENSOR"/>
</dbReference>
<dbReference type="InterPro" id="IPR036097">
    <property type="entry name" value="HisK_dim/P_sf"/>
</dbReference>
<dbReference type="PANTHER" id="PTHR43711:SF31">
    <property type="entry name" value="HISTIDINE KINASE"/>
    <property type="match status" value="1"/>
</dbReference>
<feature type="domain" description="CHASE" evidence="14">
    <location>
        <begin position="122"/>
        <end position="207"/>
    </location>
</feature>
<dbReference type="InterPro" id="IPR003661">
    <property type="entry name" value="HisK_dim/P_dom"/>
</dbReference>
<comment type="catalytic activity">
    <reaction evidence="1">
        <text>ATP + protein L-histidine = ADP + protein N-phospho-L-histidine.</text>
        <dbReference type="EC" id="2.7.13.3"/>
    </reaction>
</comment>
<dbReference type="Gene3D" id="1.10.287.130">
    <property type="match status" value="1"/>
</dbReference>
<dbReference type="Gene3D" id="3.30.450.20">
    <property type="entry name" value="PAS domain"/>
    <property type="match status" value="1"/>
</dbReference>
<evidence type="ECO:0000256" key="8">
    <source>
        <dbReference type="ARBA" id="ARBA00022989"/>
    </source>
</evidence>
<keyword evidence="16" id="KW-1185">Reference proteome</keyword>
<evidence type="ECO:0000313" key="16">
    <source>
        <dbReference type="Proteomes" id="UP001300692"/>
    </source>
</evidence>
<evidence type="ECO:0000256" key="3">
    <source>
        <dbReference type="ARBA" id="ARBA00012438"/>
    </source>
</evidence>
<dbReference type="InterPro" id="IPR013767">
    <property type="entry name" value="PAS_fold"/>
</dbReference>
<dbReference type="Gene3D" id="3.30.450.350">
    <property type="entry name" value="CHASE domain"/>
    <property type="match status" value="1"/>
</dbReference>
<keyword evidence="7" id="KW-0418">Kinase</keyword>
<dbReference type="SMART" id="SM01079">
    <property type="entry name" value="CHASE"/>
    <property type="match status" value="1"/>
</dbReference>
<dbReference type="PROSITE" id="PS50109">
    <property type="entry name" value="HIS_KIN"/>
    <property type="match status" value="1"/>
</dbReference>
<evidence type="ECO:0000259" key="12">
    <source>
        <dbReference type="PROSITE" id="PS50109"/>
    </source>
</evidence>
<dbReference type="InterPro" id="IPR050736">
    <property type="entry name" value="Sensor_HK_Regulatory"/>
</dbReference>
<dbReference type="EMBL" id="JAOYOD010000001">
    <property type="protein sequence ID" value="MCV9388953.1"/>
    <property type="molecule type" value="Genomic_DNA"/>
</dbReference>
<keyword evidence="8 11" id="KW-1133">Transmembrane helix</keyword>
<dbReference type="Pfam" id="PF00989">
    <property type="entry name" value="PAS"/>
    <property type="match status" value="1"/>
</dbReference>
<dbReference type="SUPFAM" id="SSF55874">
    <property type="entry name" value="ATPase domain of HSP90 chaperone/DNA topoisomerase II/histidine kinase"/>
    <property type="match status" value="1"/>
</dbReference>
<dbReference type="Pfam" id="PF03924">
    <property type="entry name" value="CHASE"/>
    <property type="match status" value="1"/>
</dbReference>
<dbReference type="SMART" id="SM00091">
    <property type="entry name" value="PAS"/>
    <property type="match status" value="1"/>
</dbReference>
<dbReference type="InterPro" id="IPR003594">
    <property type="entry name" value="HATPase_dom"/>
</dbReference>
<gene>
    <name evidence="15" type="ORF">N7U62_19910</name>
</gene>
<evidence type="ECO:0000256" key="1">
    <source>
        <dbReference type="ARBA" id="ARBA00000085"/>
    </source>
</evidence>
<dbReference type="InterPro" id="IPR004358">
    <property type="entry name" value="Sig_transdc_His_kin-like_C"/>
</dbReference>
<evidence type="ECO:0000256" key="9">
    <source>
        <dbReference type="ARBA" id="ARBA00023012"/>
    </source>
</evidence>
<dbReference type="SUPFAM" id="SSF47384">
    <property type="entry name" value="Homodimeric domain of signal transducing histidine kinase"/>
    <property type="match status" value="1"/>
</dbReference>
<dbReference type="RefSeq" id="WP_264139851.1">
    <property type="nucleotide sequence ID" value="NZ_JAOYOD010000001.1"/>
</dbReference>
<dbReference type="PROSITE" id="PS50839">
    <property type="entry name" value="CHASE"/>
    <property type="match status" value="1"/>
</dbReference>
<evidence type="ECO:0000256" key="5">
    <source>
        <dbReference type="ARBA" id="ARBA00022679"/>
    </source>
</evidence>
<evidence type="ECO:0000256" key="6">
    <source>
        <dbReference type="ARBA" id="ARBA00022692"/>
    </source>
</evidence>
<evidence type="ECO:0000259" key="13">
    <source>
        <dbReference type="PROSITE" id="PS50113"/>
    </source>
</evidence>
<keyword evidence="5" id="KW-0808">Transferase</keyword>
<evidence type="ECO:0000256" key="7">
    <source>
        <dbReference type="ARBA" id="ARBA00022777"/>
    </source>
</evidence>
<proteinExistence type="predicted"/>
<feature type="domain" description="Histidine kinase" evidence="12">
    <location>
        <begin position="447"/>
        <end position="664"/>
    </location>
</feature>
<dbReference type="SMART" id="SM00388">
    <property type="entry name" value="HisKA"/>
    <property type="match status" value="1"/>
</dbReference>
<protein>
    <recommendedName>
        <fullName evidence="3">histidine kinase</fullName>
        <ecNumber evidence="3">2.7.13.3</ecNumber>
    </recommendedName>
</protein>
<dbReference type="InterPro" id="IPR001610">
    <property type="entry name" value="PAC"/>
</dbReference>
<dbReference type="InterPro" id="IPR005467">
    <property type="entry name" value="His_kinase_dom"/>
</dbReference>
<dbReference type="InterPro" id="IPR000700">
    <property type="entry name" value="PAS-assoc_C"/>
</dbReference>
<evidence type="ECO:0000256" key="11">
    <source>
        <dbReference type="SAM" id="Phobius"/>
    </source>
</evidence>
<dbReference type="SMART" id="SM00086">
    <property type="entry name" value="PAC"/>
    <property type="match status" value="1"/>
</dbReference>